<protein>
    <recommendedName>
        <fullName evidence="3">Nucleotide-diphospho-sugar transferase domain-containing protein</fullName>
    </recommendedName>
</protein>
<dbReference type="Gene3D" id="3.90.550.10">
    <property type="entry name" value="Spore Coat Polysaccharide Biosynthesis Protein SpsA, Chain A"/>
    <property type="match status" value="1"/>
</dbReference>
<organism evidence="1 2">
    <name type="scientific">Autumnicola musiva</name>
    <dbReference type="NCBI Taxonomy" id="3075589"/>
    <lineage>
        <taxon>Bacteria</taxon>
        <taxon>Pseudomonadati</taxon>
        <taxon>Bacteroidota</taxon>
        <taxon>Flavobacteriia</taxon>
        <taxon>Flavobacteriales</taxon>
        <taxon>Flavobacteriaceae</taxon>
        <taxon>Autumnicola</taxon>
    </lineage>
</organism>
<sequence length="289" mass="33905">MITITTLACHRDIAMVQLSLKSFVHNYKDDYRVHVYEDGSLTESDKEKLLSISGVTIKDKKEVDALADEALRNHPYCRQWRGQNAFTIKLFDMAVMENTDYVYFDSDVFFIKPFVGLERSKFGNEDLVLMSDRFDYYSVNYFERFIYPRMKFPDKINAGFYYLRNGAIDFDLFEWLFSKEEFFPKDKDPWRVSLADQTAWALLGANCNAAIWKKDQVLIPASENEIKPDTIGVHLIKRLEGFQDIYKNVEELIHRENSEIDTLYTQKLSFSNPVSAALEKLKFKFTENK</sequence>
<dbReference type="RefSeq" id="WP_311502230.1">
    <property type="nucleotide sequence ID" value="NZ_JAVRHK010000002.1"/>
</dbReference>
<evidence type="ECO:0000313" key="2">
    <source>
        <dbReference type="Proteomes" id="UP001262582"/>
    </source>
</evidence>
<accession>A0ABU3D2T0</accession>
<dbReference type="InterPro" id="IPR029044">
    <property type="entry name" value="Nucleotide-diphossugar_trans"/>
</dbReference>
<reference evidence="1 2" key="1">
    <citation type="submission" date="2023-09" db="EMBL/GenBank/DDBJ databases">
        <authorList>
            <person name="Rey-Velasco X."/>
        </authorList>
    </citation>
    <scope>NUCLEOTIDE SEQUENCE [LARGE SCALE GENOMIC DNA]</scope>
    <source>
        <strain evidence="1 2">F117</strain>
    </source>
</reference>
<gene>
    <name evidence="1" type="ORF">RM539_04460</name>
</gene>
<evidence type="ECO:0008006" key="3">
    <source>
        <dbReference type="Google" id="ProtNLM"/>
    </source>
</evidence>
<dbReference type="Proteomes" id="UP001262582">
    <property type="component" value="Unassembled WGS sequence"/>
</dbReference>
<name>A0ABU3D2T0_9FLAO</name>
<comment type="caution">
    <text evidence="1">The sequence shown here is derived from an EMBL/GenBank/DDBJ whole genome shotgun (WGS) entry which is preliminary data.</text>
</comment>
<dbReference type="SUPFAM" id="SSF53448">
    <property type="entry name" value="Nucleotide-diphospho-sugar transferases"/>
    <property type="match status" value="1"/>
</dbReference>
<dbReference type="EMBL" id="JAVRHK010000002">
    <property type="protein sequence ID" value="MDT0675836.1"/>
    <property type="molecule type" value="Genomic_DNA"/>
</dbReference>
<proteinExistence type="predicted"/>
<keyword evidence="2" id="KW-1185">Reference proteome</keyword>
<evidence type="ECO:0000313" key="1">
    <source>
        <dbReference type="EMBL" id="MDT0675836.1"/>
    </source>
</evidence>